<dbReference type="PANTHER" id="PTHR10628:SF23">
    <property type="entry name" value="SIALIDASE-3"/>
    <property type="match status" value="1"/>
</dbReference>
<dbReference type="Pfam" id="PF13088">
    <property type="entry name" value="BNR_2"/>
    <property type="match status" value="1"/>
</dbReference>
<sequence length="339" mass="37522">MNPCPVYEQGKGILFLFFICVRGKTSECWQIFTGRNVARLCCVSSQDGGETWSELTDLTEGVIGEQVRRWATFAVGPGHGIQLQSGRLIIPAYAYFVRCRLCCLPLPWLTKPHAFTFYSDDRGESWHVGKIIRKLKTVECEVAEIEGQGSERILYCNARTSQGHRAEAISKDAGLDFEKANLCQQLVEPPHGCQGSVVSFAAPKRSLQLEGGSTRDGKEALLLPDWTNCSSVDGSVNRVWLVYSHPTSRKERVDLGTFLNQSPGGASGWSRPWVIHRGPSGYSDLACCESEHLFGCLFECGVHSECEEIAFCWFTMADLLKNVNCTEENPTGYSGGDTE</sequence>
<dbReference type="GeneTree" id="ENSGT00950000182944"/>
<dbReference type="InterPro" id="IPR036278">
    <property type="entry name" value="Sialidase_sf"/>
</dbReference>
<evidence type="ECO:0000256" key="5">
    <source>
        <dbReference type="ARBA" id="ARBA00023277"/>
    </source>
</evidence>
<keyword evidence="9" id="KW-1185">Reference proteome</keyword>
<comment type="catalytic activity">
    <reaction evidence="1">
        <text>Hydrolysis of alpha-(2-&gt;3)-, alpha-(2-&gt;6)-, alpha-(2-&gt;8)- glycosidic linkages of terminal sialic acid residues in oligosaccharides, glycoproteins, glycolipids, colominic acid and synthetic substrates.</text>
        <dbReference type="EC" id="3.2.1.18"/>
    </reaction>
</comment>
<evidence type="ECO:0000256" key="4">
    <source>
        <dbReference type="ARBA" id="ARBA00022963"/>
    </source>
</evidence>
<evidence type="ECO:0000313" key="9">
    <source>
        <dbReference type="Proteomes" id="UP000008672"/>
    </source>
</evidence>
<feature type="domain" description="Sialidase" evidence="7">
    <location>
        <begin position="1"/>
        <end position="288"/>
    </location>
</feature>
<evidence type="ECO:0000256" key="2">
    <source>
        <dbReference type="ARBA" id="ARBA00009348"/>
    </source>
</evidence>
<evidence type="ECO:0000313" key="8">
    <source>
        <dbReference type="Ensembl" id="ENSLACP00000005255.1"/>
    </source>
</evidence>
<keyword evidence="5" id="KW-0119">Carbohydrate metabolism</keyword>
<dbReference type="GO" id="GO:0016020">
    <property type="term" value="C:membrane"/>
    <property type="evidence" value="ECO:0007669"/>
    <property type="project" value="TreeGrafter"/>
</dbReference>
<proteinExistence type="inferred from homology"/>
<dbReference type="PANTHER" id="PTHR10628">
    <property type="entry name" value="SIALIDASE"/>
    <property type="match status" value="1"/>
</dbReference>
<dbReference type="CDD" id="cd15482">
    <property type="entry name" value="Sialidase_non-viral"/>
    <property type="match status" value="1"/>
</dbReference>
<accession>H3A6I4</accession>
<name>H3A6I4_LATCH</name>
<dbReference type="GO" id="GO:0009313">
    <property type="term" value="P:oligosaccharide catabolic process"/>
    <property type="evidence" value="ECO:0007669"/>
    <property type="project" value="TreeGrafter"/>
</dbReference>
<dbReference type="InParanoid" id="H3A6I4"/>
<dbReference type="GO" id="GO:0004308">
    <property type="term" value="F:exo-alpha-sialidase activity"/>
    <property type="evidence" value="ECO:0007669"/>
    <property type="project" value="UniProtKB-EC"/>
</dbReference>
<dbReference type="Gene3D" id="2.120.10.10">
    <property type="match status" value="1"/>
</dbReference>
<dbReference type="GO" id="GO:0006689">
    <property type="term" value="P:ganglioside catabolic process"/>
    <property type="evidence" value="ECO:0007669"/>
    <property type="project" value="TreeGrafter"/>
</dbReference>
<evidence type="ECO:0000256" key="1">
    <source>
        <dbReference type="ARBA" id="ARBA00000427"/>
    </source>
</evidence>
<dbReference type="EMBL" id="AFYH01238929">
    <property type="status" value="NOT_ANNOTATED_CDS"/>
    <property type="molecule type" value="Genomic_DNA"/>
</dbReference>
<reference evidence="9" key="1">
    <citation type="submission" date="2011-08" db="EMBL/GenBank/DDBJ databases">
        <title>The draft genome of Latimeria chalumnae.</title>
        <authorList>
            <person name="Di Palma F."/>
            <person name="Alfoldi J."/>
            <person name="Johnson J."/>
            <person name="Berlin A."/>
            <person name="Gnerre S."/>
            <person name="Jaffe D."/>
            <person name="MacCallum I."/>
            <person name="Young S."/>
            <person name="Walker B.J."/>
            <person name="Lander E."/>
            <person name="Lindblad-Toh K."/>
        </authorList>
    </citation>
    <scope>NUCLEOTIDE SEQUENCE [LARGE SCALE GENOMIC DNA]</scope>
    <source>
        <strain evidence="9">Wild caught</strain>
    </source>
</reference>
<dbReference type="GO" id="GO:0005737">
    <property type="term" value="C:cytoplasm"/>
    <property type="evidence" value="ECO:0007669"/>
    <property type="project" value="TreeGrafter"/>
</dbReference>
<keyword evidence="4" id="KW-0443">Lipid metabolism</keyword>
<reference evidence="8" key="3">
    <citation type="submission" date="2025-09" db="UniProtKB">
        <authorList>
            <consortium name="Ensembl"/>
        </authorList>
    </citation>
    <scope>IDENTIFICATION</scope>
</reference>
<dbReference type="InterPro" id="IPR026856">
    <property type="entry name" value="Sialidase_fam"/>
</dbReference>
<gene>
    <name evidence="8" type="primary">NEU3</name>
</gene>
<evidence type="ECO:0000256" key="6">
    <source>
        <dbReference type="ARBA" id="ARBA00023295"/>
    </source>
</evidence>
<dbReference type="InterPro" id="IPR011040">
    <property type="entry name" value="Sialidase"/>
</dbReference>
<protein>
    <recommendedName>
        <fullName evidence="3">exo-alpha-sialidase</fullName>
        <ecNumber evidence="3">3.2.1.18</ecNumber>
    </recommendedName>
</protein>
<dbReference type="STRING" id="7897.ENSLACP00000005255"/>
<keyword evidence="4" id="KW-0442">Lipid degradation</keyword>
<dbReference type="OMA" id="FICVEKY"/>
<evidence type="ECO:0000259" key="7">
    <source>
        <dbReference type="Pfam" id="PF13088"/>
    </source>
</evidence>
<dbReference type="FunCoup" id="H3A6I4">
    <property type="interactions" value="296"/>
</dbReference>
<dbReference type="AlphaFoldDB" id="H3A6I4"/>
<comment type="similarity">
    <text evidence="2">Belongs to the glycosyl hydrolase 33 family.</text>
</comment>
<dbReference type="HOGENOM" id="CLU_024620_2_1_1"/>
<dbReference type="Ensembl" id="ENSLACT00000005302.1">
    <property type="protein sequence ID" value="ENSLACP00000005255.1"/>
    <property type="gene ID" value="ENSLACG00000004669.1"/>
</dbReference>
<organism evidence="8 9">
    <name type="scientific">Latimeria chalumnae</name>
    <name type="common">Coelacanth</name>
    <dbReference type="NCBI Taxonomy" id="7897"/>
    <lineage>
        <taxon>Eukaryota</taxon>
        <taxon>Metazoa</taxon>
        <taxon>Chordata</taxon>
        <taxon>Craniata</taxon>
        <taxon>Vertebrata</taxon>
        <taxon>Euteleostomi</taxon>
        <taxon>Coelacanthiformes</taxon>
        <taxon>Coelacanthidae</taxon>
        <taxon>Latimeria</taxon>
    </lineage>
</organism>
<keyword evidence="6" id="KW-0326">Glycosidase</keyword>
<dbReference type="eggNOG" id="ENOG502QSFT">
    <property type="taxonomic scope" value="Eukaryota"/>
</dbReference>
<keyword evidence="6" id="KW-0378">Hydrolase</keyword>
<dbReference type="EC" id="3.2.1.18" evidence="3"/>
<dbReference type="SUPFAM" id="SSF50939">
    <property type="entry name" value="Sialidases"/>
    <property type="match status" value="1"/>
</dbReference>
<reference evidence="8" key="2">
    <citation type="submission" date="2025-08" db="UniProtKB">
        <authorList>
            <consortium name="Ensembl"/>
        </authorList>
    </citation>
    <scope>IDENTIFICATION</scope>
</reference>
<evidence type="ECO:0000256" key="3">
    <source>
        <dbReference type="ARBA" id="ARBA00012733"/>
    </source>
</evidence>
<dbReference type="Proteomes" id="UP000008672">
    <property type="component" value="Unassembled WGS sequence"/>
</dbReference>